<proteinExistence type="predicted"/>
<keyword evidence="3" id="KW-1185">Reference proteome</keyword>
<evidence type="ECO:0000313" key="2">
    <source>
        <dbReference type="EMBL" id="PUZ21799.1"/>
    </source>
</evidence>
<evidence type="ECO:0000313" key="3">
    <source>
        <dbReference type="Proteomes" id="UP000244450"/>
    </source>
</evidence>
<comment type="caution">
    <text evidence="2">The sequence shown here is derived from an EMBL/GenBank/DDBJ whole genome shotgun (WGS) entry which is preliminary data.</text>
</comment>
<dbReference type="Pfam" id="PF05065">
    <property type="entry name" value="Phage_capsid"/>
    <property type="match status" value="1"/>
</dbReference>
<organism evidence="2 3">
    <name type="scientific">Chitinophaga parva</name>
    <dbReference type="NCBI Taxonomy" id="2169414"/>
    <lineage>
        <taxon>Bacteria</taxon>
        <taxon>Pseudomonadati</taxon>
        <taxon>Bacteroidota</taxon>
        <taxon>Chitinophagia</taxon>
        <taxon>Chitinophagales</taxon>
        <taxon>Chitinophagaceae</taxon>
        <taxon>Chitinophaga</taxon>
    </lineage>
</organism>
<dbReference type="Proteomes" id="UP000244450">
    <property type="component" value="Unassembled WGS sequence"/>
</dbReference>
<gene>
    <name evidence="2" type="ORF">DCC81_24745</name>
</gene>
<dbReference type="RefSeq" id="WP_108689448.1">
    <property type="nucleotide sequence ID" value="NZ_QCYK01000004.1"/>
</dbReference>
<reference evidence="2 3" key="1">
    <citation type="submission" date="2018-04" db="EMBL/GenBank/DDBJ databases">
        <title>Chitinophaga fuyangensis sp. nov., isolated from soil in a chemical factory.</title>
        <authorList>
            <person name="Chen K."/>
        </authorList>
    </citation>
    <scope>NUCLEOTIDE SEQUENCE [LARGE SCALE GENOMIC DNA]</scope>
    <source>
        <strain evidence="2 3">LY-1</strain>
    </source>
</reference>
<dbReference type="AlphaFoldDB" id="A0A2T7BBM7"/>
<dbReference type="SUPFAM" id="SSF56563">
    <property type="entry name" value="Major capsid protein gp5"/>
    <property type="match status" value="1"/>
</dbReference>
<sequence>MEINEVKTAITEVLKPVMEDTKAAKTAAEAAKTAADGATTEIKTVKDEVKGLSDWKVEKDEADKKNQEVLDKLILDSQKKGGAGPATPGKKTFQEALTIAVEEKTDDIAKFARKEKGVDRVILELKDVGLFTTGNIAGTTVWGAQMRPGIIENPTQIMHMREILAGGNIGPGTDFYFMRQEATQGAPAPHEEGTQKAAFNLNLKEDSVKIETIAGFTKITRRVMNNVPGFIAFLNSQLPEELLLVEDEQLLYGSGDSPELKGILTDGNFVASTSAATILVEKINDDLGVFQDTYKRVANRIVLRPIDVQNLFKLKAAGSGEYDLPKNVVFVGNQLYISGVPVAASTAVHSGDYFLGDFVRGSQFLIQEGMRIEIFEQDDKNVQQNLLTARIEETGCLPVYGNNYFMKGSVPEVA</sequence>
<accession>A0A2T7BBM7</accession>
<dbReference type="EMBL" id="QCYK01000004">
    <property type="protein sequence ID" value="PUZ21799.1"/>
    <property type="molecule type" value="Genomic_DNA"/>
</dbReference>
<dbReference type="Gene3D" id="3.30.2320.10">
    <property type="entry name" value="hypothetical protein PF0899 domain"/>
    <property type="match status" value="1"/>
</dbReference>
<dbReference type="OrthoDB" id="637859at2"/>
<protein>
    <recommendedName>
        <fullName evidence="1">Phage capsid-like C-terminal domain-containing protein</fullName>
    </recommendedName>
</protein>
<dbReference type="InterPro" id="IPR054612">
    <property type="entry name" value="Phage_capsid-like_C"/>
</dbReference>
<feature type="domain" description="Phage capsid-like C-terminal" evidence="1">
    <location>
        <begin position="145"/>
        <end position="394"/>
    </location>
</feature>
<dbReference type="Gene3D" id="3.30.2400.10">
    <property type="entry name" value="Major capsid protein gp5"/>
    <property type="match status" value="1"/>
</dbReference>
<name>A0A2T7BBM7_9BACT</name>
<evidence type="ECO:0000259" key="1">
    <source>
        <dbReference type="Pfam" id="PF05065"/>
    </source>
</evidence>